<protein>
    <recommendedName>
        <fullName evidence="4 10">Ribonuclease H</fullName>
        <shortName evidence="10">RNase H</shortName>
        <ecNumber evidence="4 10">3.1.26.4</ecNumber>
    </recommendedName>
</protein>
<feature type="binding site" evidence="10">
    <location>
        <position position="10"/>
    </location>
    <ligand>
        <name>Mg(2+)</name>
        <dbReference type="ChEBI" id="CHEBI:18420"/>
        <label>1</label>
    </ligand>
</feature>
<dbReference type="HAMAP" id="MF_00042">
    <property type="entry name" value="RNase_H"/>
    <property type="match status" value="1"/>
</dbReference>
<evidence type="ECO:0000256" key="4">
    <source>
        <dbReference type="ARBA" id="ARBA00012180"/>
    </source>
</evidence>
<dbReference type="GO" id="GO:0000287">
    <property type="term" value="F:magnesium ion binding"/>
    <property type="evidence" value="ECO:0007669"/>
    <property type="project" value="UniProtKB-UniRule"/>
</dbReference>
<evidence type="ECO:0000256" key="1">
    <source>
        <dbReference type="ARBA" id="ARBA00000077"/>
    </source>
</evidence>
<comment type="subcellular location">
    <subcellularLocation>
        <location evidence="10">Cytoplasm</location>
    </subcellularLocation>
</comment>
<dbReference type="GO" id="GO:0004523">
    <property type="term" value="F:RNA-DNA hybrid ribonuclease activity"/>
    <property type="evidence" value="ECO:0007669"/>
    <property type="project" value="UniProtKB-UniRule"/>
</dbReference>
<comment type="subunit">
    <text evidence="3 10">Monomer.</text>
</comment>
<keyword evidence="6 10" id="KW-0479">Metal-binding</keyword>
<dbReference type="InterPro" id="IPR012337">
    <property type="entry name" value="RNaseH-like_sf"/>
</dbReference>
<evidence type="ECO:0000313" key="13">
    <source>
        <dbReference type="Proteomes" id="UP000185557"/>
    </source>
</evidence>
<sequence>MAIIQKIYTDGACSGNPGPGGWGTVLYLVDGGVHEIGGGEAPTTNNRMEMQAAIAGLTLLRDSGQTEPVTIHTDSEYVLKGITQWIAGWKRRGWVNSAKKPVLNRDLWETLDSVTTEVNQTLDRPLQWIYVRGHSGDPGNERCDTIARAYAAKRAIALTTAALA</sequence>
<keyword evidence="9 10" id="KW-0460">Magnesium</keyword>
<evidence type="ECO:0000259" key="11">
    <source>
        <dbReference type="PROSITE" id="PS50879"/>
    </source>
</evidence>
<dbReference type="PANTHER" id="PTHR10642">
    <property type="entry name" value="RIBONUCLEASE H1"/>
    <property type="match status" value="1"/>
</dbReference>
<evidence type="ECO:0000256" key="6">
    <source>
        <dbReference type="ARBA" id="ARBA00022723"/>
    </source>
</evidence>
<dbReference type="GO" id="GO:0005737">
    <property type="term" value="C:cytoplasm"/>
    <property type="evidence" value="ECO:0007669"/>
    <property type="project" value="UniProtKB-SubCell"/>
</dbReference>
<evidence type="ECO:0000256" key="7">
    <source>
        <dbReference type="ARBA" id="ARBA00022759"/>
    </source>
</evidence>
<feature type="binding site" evidence="10">
    <location>
        <position position="144"/>
    </location>
    <ligand>
        <name>Mg(2+)</name>
        <dbReference type="ChEBI" id="CHEBI:18420"/>
        <label>2</label>
    </ligand>
</feature>
<feature type="binding site" evidence="10">
    <location>
        <position position="49"/>
    </location>
    <ligand>
        <name>Mg(2+)</name>
        <dbReference type="ChEBI" id="CHEBI:18420"/>
        <label>1</label>
    </ligand>
</feature>
<keyword evidence="7 10" id="KW-0255">Endonuclease</keyword>
<dbReference type="InterPro" id="IPR050092">
    <property type="entry name" value="RNase_H"/>
</dbReference>
<dbReference type="SUPFAM" id="SSF53098">
    <property type="entry name" value="Ribonuclease H-like"/>
    <property type="match status" value="1"/>
</dbReference>
<evidence type="ECO:0000313" key="12">
    <source>
        <dbReference type="EMBL" id="OKH50555.1"/>
    </source>
</evidence>
<evidence type="ECO:0000256" key="5">
    <source>
        <dbReference type="ARBA" id="ARBA00022722"/>
    </source>
</evidence>
<dbReference type="OrthoDB" id="7845843at2"/>
<dbReference type="GO" id="GO:0043137">
    <property type="term" value="P:DNA replication, removal of RNA primer"/>
    <property type="evidence" value="ECO:0007669"/>
    <property type="project" value="TreeGrafter"/>
</dbReference>
<dbReference type="EC" id="3.1.26.4" evidence="4 10"/>
<comment type="catalytic activity">
    <reaction evidence="1 10">
        <text>Endonucleolytic cleavage to 5'-phosphomonoester.</text>
        <dbReference type="EC" id="3.1.26.4"/>
    </reaction>
</comment>
<dbReference type="Proteomes" id="UP000185557">
    <property type="component" value="Unassembled WGS sequence"/>
</dbReference>
<comment type="cofactor">
    <cofactor evidence="10">
        <name>Mg(2+)</name>
        <dbReference type="ChEBI" id="CHEBI:18420"/>
    </cofactor>
    <text evidence="10">Binds 1 Mg(2+) ion per subunit. May bind a second metal ion at a regulatory site, or after substrate binding.</text>
</comment>
<proteinExistence type="inferred from homology"/>
<dbReference type="PANTHER" id="PTHR10642:SF26">
    <property type="entry name" value="RIBONUCLEASE H1"/>
    <property type="match status" value="1"/>
</dbReference>
<feature type="binding site" evidence="10">
    <location>
        <position position="10"/>
    </location>
    <ligand>
        <name>Mg(2+)</name>
        <dbReference type="ChEBI" id="CHEBI:18420"/>
        <label>2</label>
    </ligand>
</feature>
<dbReference type="GO" id="GO:0003676">
    <property type="term" value="F:nucleic acid binding"/>
    <property type="evidence" value="ECO:0007669"/>
    <property type="project" value="InterPro"/>
</dbReference>
<comment type="caution">
    <text evidence="12">The sequence shown here is derived from an EMBL/GenBank/DDBJ whole genome shotgun (WGS) entry which is preliminary data.</text>
</comment>
<feature type="domain" description="RNase H type-1" evidence="11">
    <location>
        <begin position="1"/>
        <end position="152"/>
    </location>
</feature>
<name>A0A1U7J9Z0_9CYAN</name>
<comment type="function">
    <text evidence="10">Endonuclease that specifically degrades the RNA of RNA-DNA hybrids.</text>
</comment>
<organism evidence="12 13">
    <name type="scientific">Phormidium tenue NIES-30</name>
    <dbReference type="NCBI Taxonomy" id="549789"/>
    <lineage>
        <taxon>Bacteria</taxon>
        <taxon>Bacillati</taxon>
        <taxon>Cyanobacteriota</taxon>
        <taxon>Cyanophyceae</taxon>
        <taxon>Oscillatoriophycideae</taxon>
        <taxon>Oscillatoriales</taxon>
        <taxon>Oscillatoriaceae</taxon>
        <taxon>Phormidium</taxon>
    </lineage>
</organism>
<keyword evidence="10" id="KW-0963">Cytoplasm</keyword>
<dbReference type="AlphaFoldDB" id="A0A1U7J9Z0"/>
<evidence type="ECO:0000256" key="2">
    <source>
        <dbReference type="ARBA" id="ARBA00005300"/>
    </source>
</evidence>
<evidence type="ECO:0000256" key="8">
    <source>
        <dbReference type="ARBA" id="ARBA00022801"/>
    </source>
</evidence>
<dbReference type="PROSITE" id="PS50879">
    <property type="entry name" value="RNASE_H_1"/>
    <property type="match status" value="1"/>
</dbReference>
<accession>A0A1U7J9Z0</accession>
<comment type="similarity">
    <text evidence="2 10">Belongs to the RNase H family.</text>
</comment>
<keyword evidence="13" id="KW-1185">Reference proteome</keyword>
<reference evidence="12 13" key="1">
    <citation type="submission" date="2016-11" db="EMBL/GenBank/DDBJ databases">
        <title>Draft Genome Sequences of Nine Cyanobacterial Strains from Diverse Habitats.</title>
        <authorList>
            <person name="Zhu T."/>
            <person name="Hou S."/>
            <person name="Lu X."/>
            <person name="Hess W.R."/>
        </authorList>
    </citation>
    <scope>NUCLEOTIDE SEQUENCE [LARGE SCALE GENOMIC DNA]</scope>
    <source>
        <strain evidence="12 13">NIES-30</strain>
    </source>
</reference>
<gene>
    <name evidence="10" type="primary">rnhA</name>
    <name evidence="12" type="ORF">NIES30_00125</name>
</gene>
<evidence type="ECO:0000256" key="10">
    <source>
        <dbReference type="HAMAP-Rule" id="MF_00042"/>
    </source>
</evidence>
<keyword evidence="5 10" id="KW-0540">Nuclease</keyword>
<dbReference type="NCBIfam" id="NF001236">
    <property type="entry name" value="PRK00203.1"/>
    <property type="match status" value="1"/>
</dbReference>
<evidence type="ECO:0000256" key="3">
    <source>
        <dbReference type="ARBA" id="ARBA00011245"/>
    </source>
</evidence>
<feature type="binding site" evidence="10">
    <location>
        <position position="74"/>
    </location>
    <ligand>
        <name>Mg(2+)</name>
        <dbReference type="ChEBI" id="CHEBI:18420"/>
        <label>1</label>
    </ligand>
</feature>
<dbReference type="InterPro" id="IPR022892">
    <property type="entry name" value="RNaseHI"/>
</dbReference>
<keyword evidence="8 10" id="KW-0378">Hydrolase</keyword>
<dbReference type="EMBL" id="MRCG01000001">
    <property type="protein sequence ID" value="OKH50555.1"/>
    <property type="molecule type" value="Genomic_DNA"/>
</dbReference>
<dbReference type="InterPro" id="IPR002156">
    <property type="entry name" value="RNaseH_domain"/>
</dbReference>
<dbReference type="Pfam" id="PF00075">
    <property type="entry name" value="RNase_H"/>
    <property type="match status" value="1"/>
</dbReference>
<dbReference type="InterPro" id="IPR036397">
    <property type="entry name" value="RNaseH_sf"/>
</dbReference>
<evidence type="ECO:0000256" key="9">
    <source>
        <dbReference type="ARBA" id="ARBA00022842"/>
    </source>
</evidence>
<dbReference type="STRING" id="549789.NIES30_00125"/>
<dbReference type="CDD" id="cd09278">
    <property type="entry name" value="RNase_HI_prokaryote_like"/>
    <property type="match status" value="1"/>
</dbReference>
<dbReference type="RefSeq" id="WP_073606369.1">
    <property type="nucleotide sequence ID" value="NZ_MRCG01000001.1"/>
</dbReference>
<dbReference type="Gene3D" id="3.30.420.10">
    <property type="entry name" value="Ribonuclease H-like superfamily/Ribonuclease H"/>
    <property type="match status" value="1"/>
</dbReference>